<dbReference type="PANTHER" id="PTHR12128">
    <property type="entry name" value="DIHYDRODIPICOLINATE SYNTHASE"/>
    <property type="match status" value="1"/>
</dbReference>
<comment type="catalytic activity">
    <reaction evidence="11 12">
        <text>L-aspartate 4-semialdehyde + pyruvate = (2S,4S)-4-hydroxy-2,3,4,5-tetrahydrodipicolinate + H2O + H(+)</text>
        <dbReference type="Rhea" id="RHEA:34171"/>
        <dbReference type="ChEBI" id="CHEBI:15361"/>
        <dbReference type="ChEBI" id="CHEBI:15377"/>
        <dbReference type="ChEBI" id="CHEBI:15378"/>
        <dbReference type="ChEBI" id="CHEBI:67139"/>
        <dbReference type="ChEBI" id="CHEBI:537519"/>
        <dbReference type="EC" id="4.3.3.7"/>
    </reaction>
</comment>
<dbReference type="InterPro" id="IPR020625">
    <property type="entry name" value="Schiff_base-form_aldolases_AS"/>
</dbReference>
<dbReference type="SUPFAM" id="SSF51569">
    <property type="entry name" value="Aldolase"/>
    <property type="match status" value="1"/>
</dbReference>
<evidence type="ECO:0000256" key="4">
    <source>
        <dbReference type="ARBA" id="ARBA00012086"/>
    </source>
</evidence>
<evidence type="ECO:0000256" key="2">
    <source>
        <dbReference type="ARBA" id="ARBA00005120"/>
    </source>
</evidence>
<dbReference type="GO" id="GO:0009089">
    <property type="term" value="P:lysine biosynthetic process via diaminopimelate"/>
    <property type="evidence" value="ECO:0007669"/>
    <property type="project" value="UniProtKB-UniRule"/>
</dbReference>
<dbReference type="InterPro" id="IPR020624">
    <property type="entry name" value="Schiff_base-form_aldolases_CS"/>
</dbReference>
<feature type="active site" description="Proton donor/acceptor" evidence="12 14">
    <location>
        <position position="138"/>
    </location>
</feature>
<keyword evidence="7 12" id="KW-0220">Diaminopimelate biosynthesis</keyword>
<dbReference type="EMBL" id="NOWI01000005">
    <property type="protein sequence ID" value="RFT44546.1"/>
    <property type="molecule type" value="Genomic_DNA"/>
</dbReference>
<evidence type="ECO:0000256" key="1">
    <source>
        <dbReference type="ARBA" id="ARBA00003294"/>
    </source>
</evidence>
<reference evidence="16 17" key="1">
    <citation type="submission" date="2017-07" db="EMBL/GenBank/DDBJ databases">
        <authorList>
            <person name="Sun Z.S."/>
            <person name="Albrecht U."/>
            <person name="Echele G."/>
            <person name="Lee C.C."/>
        </authorList>
    </citation>
    <scope>NUCLEOTIDE SEQUENCE [LARGE SCALE GENOMIC DNA]</scope>
    <source>
        <strain evidence="16 17">P16-029</strain>
    </source>
</reference>
<feature type="site" description="Part of a proton relay during catalysis" evidence="12">
    <location>
        <position position="112"/>
    </location>
</feature>
<dbReference type="RefSeq" id="WP_117189333.1">
    <property type="nucleotide sequence ID" value="NZ_NOWI01000005.1"/>
</dbReference>
<dbReference type="UniPathway" id="UPA00034">
    <property type="reaction ID" value="UER00017"/>
</dbReference>
<keyword evidence="6 12" id="KW-0028">Amino-acid biosynthesis</keyword>
<dbReference type="SMART" id="SM01130">
    <property type="entry name" value="DHDPS"/>
    <property type="match status" value="1"/>
</dbReference>
<comment type="function">
    <text evidence="1 12">Catalyzes the condensation of (S)-aspartate-beta-semialdehyde [(S)-ASA] and pyruvate to 4-hydroxy-tetrahydrodipicolinate (HTPA).</text>
</comment>
<dbReference type="PANTHER" id="PTHR12128:SF66">
    <property type="entry name" value="4-HYDROXY-2-OXOGLUTARATE ALDOLASE, MITOCHONDRIAL"/>
    <property type="match status" value="1"/>
</dbReference>
<sequence length="293" mass="30789">MSAPVFGRLLTAMVTPMASEGVVDLRRAGELAHRLVDEQRNDGIVVNGTTGESPTTTDAEKVDMVRAAVDAVGSDAAIVAGVGTNDTAHTVELARQAADAGADGLLVVTPYYSKPSQAGLIEHFTTVADATDLPIMLYDIPGRSGTPIETKTLIELADHPNIVAVKDAKGQVVESATVLANTTLAYYSGDDAITPALLSVGGVGLIGTSTHFTGRRMHEVIDAYVEGRIDEALAIYREILPVLTGVFAAQGVTMVKAGLAHQGFDVGGVRLPQTMPTPEHTEPFFDLLDRTQL</sequence>
<gene>
    <name evidence="12 16" type="primary">dapA</name>
    <name evidence="16" type="ORF">CHT91_06870</name>
</gene>
<organism evidence="16 17">
    <name type="scientific">Cutibacterium avidum</name>
    <dbReference type="NCBI Taxonomy" id="33010"/>
    <lineage>
        <taxon>Bacteria</taxon>
        <taxon>Bacillati</taxon>
        <taxon>Actinomycetota</taxon>
        <taxon>Actinomycetes</taxon>
        <taxon>Propionibacteriales</taxon>
        <taxon>Propionibacteriaceae</taxon>
        <taxon>Cutibacterium</taxon>
    </lineage>
</organism>
<feature type="active site" description="Schiff-base intermediate with substrate" evidence="12 14">
    <location>
        <position position="166"/>
    </location>
</feature>
<keyword evidence="10 12" id="KW-0704">Schiff base</keyword>
<evidence type="ECO:0000256" key="3">
    <source>
        <dbReference type="ARBA" id="ARBA00007592"/>
    </source>
</evidence>
<feature type="binding site" evidence="12 15">
    <location>
        <position position="206"/>
    </location>
    <ligand>
        <name>pyruvate</name>
        <dbReference type="ChEBI" id="CHEBI:15361"/>
    </ligand>
</feature>
<dbReference type="CDD" id="cd00950">
    <property type="entry name" value="DHDPS"/>
    <property type="match status" value="1"/>
</dbReference>
<dbReference type="InterPro" id="IPR002220">
    <property type="entry name" value="DapA-like"/>
</dbReference>
<dbReference type="GO" id="GO:0019877">
    <property type="term" value="P:diaminopimelate biosynthetic process"/>
    <property type="evidence" value="ECO:0007669"/>
    <property type="project" value="UniProtKB-UniRule"/>
</dbReference>
<evidence type="ECO:0000256" key="12">
    <source>
        <dbReference type="HAMAP-Rule" id="MF_00418"/>
    </source>
</evidence>
<dbReference type="NCBIfam" id="TIGR00674">
    <property type="entry name" value="dapA"/>
    <property type="match status" value="1"/>
</dbReference>
<protein>
    <recommendedName>
        <fullName evidence="4 12">4-hydroxy-tetrahydrodipicolinate synthase</fullName>
        <shortName evidence="12">HTPA synthase</shortName>
        <ecNumber evidence="4 12">4.3.3.7</ecNumber>
    </recommendedName>
</protein>
<evidence type="ECO:0000256" key="7">
    <source>
        <dbReference type="ARBA" id="ARBA00022915"/>
    </source>
</evidence>
<dbReference type="PIRSF" id="PIRSF001365">
    <property type="entry name" value="DHDPS"/>
    <property type="match status" value="1"/>
</dbReference>
<keyword evidence="5 12" id="KW-0963">Cytoplasm</keyword>
<keyword evidence="9 12" id="KW-0456">Lyase</keyword>
<name>A0A3E2DGN8_9ACTN</name>
<evidence type="ECO:0000256" key="13">
    <source>
        <dbReference type="PIRNR" id="PIRNR001365"/>
    </source>
</evidence>
<dbReference type="InterPro" id="IPR005263">
    <property type="entry name" value="DapA"/>
</dbReference>
<comment type="caution">
    <text evidence="12">Was originally thought to be a dihydrodipicolinate synthase (DHDPS), catalyzing the condensation of (S)-aspartate-beta-semialdehyde [(S)-ASA] and pyruvate to dihydrodipicolinate (DHDP). However, it was shown in E.coli that the product of the enzymatic reaction is not dihydrodipicolinate but in fact (4S)-4-hydroxy-2,3,4,5-tetrahydro-(2S)-dipicolinic acid (HTPA), and that the consecutive dehydration reaction leading to DHDP is not spontaneous but catalyzed by DapB.</text>
</comment>
<comment type="subunit">
    <text evidence="12">Homotetramer; dimer of dimers.</text>
</comment>
<dbReference type="PROSITE" id="PS00665">
    <property type="entry name" value="DHDPS_1"/>
    <property type="match status" value="1"/>
</dbReference>
<evidence type="ECO:0000256" key="15">
    <source>
        <dbReference type="PIRSR" id="PIRSR001365-2"/>
    </source>
</evidence>
<evidence type="ECO:0000256" key="5">
    <source>
        <dbReference type="ARBA" id="ARBA00022490"/>
    </source>
</evidence>
<evidence type="ECO:0000256" key="10">
    <source>
        <dbReference type="ARBA" id="ARBA00023270"/>
    </source>
</evidence>
<dbReference type="GO" id="GO:0005829">
    <property type="term" value="C:cytosol"/>
    <property type="evidence" value="ECO:0007669"/>
    <property type="project" value="TreeGrafter"/>
</dbReference>
<evidence type="ECO:0000256" key="8">
    <source>
        <dbReference type="ARBA" id="ARBA00023154"/>
    </source>
</evidence>
<dbReference type="PROSITE" id="PS00666">
    <property type="entry name" value="DHDPS_2"/>
    <property type="match status" value="1"/>
</dbReference>
<dbReference type="Pfam" id="PF00701">
    <property type="entry name" value="DHDPS"/>
    <property type="match status" value="1"/>
</dbReference>
<comment type="pathway">
    <text evidence="2 12">Amino-acid biosynthesis; L-lysine biosynthesis via DAP pathway; (S)-tetrahydrodipicolinate from L-aspartate: step 3/4.</text>
</comment>
<feature type="binding site" evidence="12 15">
    <location>
        <position position="50"/>
    </location>
    <ligand>
        <name>pyruvate</name>
        <dbReference type="ChEBI" id="CHEBI:15361"/>
    </ligand>
</feature>
<dbReference type="EC" id="4.3.3.7" evidence="4 12"/>
<dbReference type="HAMAP" id="MF_00418">
    <property type="entry name" value="DapA"/>
    <property type="match status" value="1"/>
</dbReference>
<evidence type="ECO:0000256" key="11">
    <source>
        <dbReference type="ARBA" id="ARBA00047836"/>
    </source>
</evidence>
<keyword evidence="8 12" id="KW-0457">Lysine biosynthesis</keyword>
<evidence type="ECO:0000256" key="9">
    <source>
        <dbReference type="ARBA" id="ARBA00023239"/>
    </source>
</evidence>
<dbReference type="Gene3D" id="3.20.20.70">
    <property type="entry name" value="Aldolase class I"/>
    <property type="match status" value="1"/>
</dbReference>
<feature type="site" description="Part of a proton relay during catalysis" evidence="12">
    <location>
        <position position="49"/>
    </location>
</feature>
<dbReference type="GO" id="GO:0008840">
    <property type="term" value="F:4-hydroxy-tetrahydrodipicolinate synthase activity"/>
    <property type="evidence" value="ECO:0007669"/>
    <property type="project" value="UniProtKB-UniRule"/>
</dbReference>
<evidence type="ECO:0000313" key="17">
    <source>
        <dbReference type="Proteomes" id="UP000259211"/>
    </source>
</evidence>
<comment type="subcellular location">
    <subcellularLocation>
        <location evidence="12">Cytoplasm</location>
    </subcellularLocation>
</comment>
<evidence type="ECO:0000256" key="14">
    <source>
        <dbReference type="PIRSR" id="PIRSR001365-1"/>
    </source>
</evidence>
<dbReference type="Proteomes" id="UP000259211">
    <property type="component" value="Unassembled WGS sequence"/>
</dbReference>
<dbReference type="AlphaFoldDB" id="A0A3E2DGN8"/>
<dbReference type="PRINTS" id="PR00146">
    <property type="entry name" value="DHPICSNTHASE"/>
</dbReference>
<proteinExistence type="inferred from homology"/>
<accession>A0A3E2DGN8</accession>
<dbReference type="InterPro" id="IPR013785">
    <property type="entry name" value="Aldolase_TIM"/>
</dbReference>
<comment type="similarity">
    <text evidence="3 12 13">Belongs to the DapA family.</text>
</comment>
<evidence type="ECO:0000256" key="6">
    <source>
        <dbReference type="ARBA" id="ARBA00022605"/>
    </source>
</evidence>
<comment type="caution">
    <text evidence="16">The sequence shown here is derived from an EMBL/GenBank/DDBJ whole genome shotgun (WGS) entry which is preliminary data.</text>
</comment>
<evidence type="ECO:0000313" key="16">
    <source>
        <dbReference type="EMBL" id="RFT44546.1"/>
    </source>
</evidence>